<dbReference type="AlphaFoldDB" id="A0A4T1ZT28"/>
<proteinExistence type="predicted"/>
<dbReference type="SMART" id="SM00855">
    <property type="entry name" value="PGAM"/>
    <property type="match status" value="1"/>
</dbReference>
<gene>
    <name evidence="2" type="ORF">D8779_17690</name>
</gene>
<dbReference type="Gene3D" id="3.40.50.1240">
    <property type="entry name" value="Phosphoglycerate mutase-like"/>
    <property type="match status" value="1"/>
</dbReference>
<evidence type="ECO:0000313" key="2">
    <source>
        <dbReference type="EMBL" id="TIH07177.1"/>
    </source>
</evidence>
<name>A0A4T1ZT28_9PSED</name>
<reference evidence="2 3" key="1">
    <citation type="submission" date="2018-10" db="EMBL/GenBank/DDBJ databases">
        <title>Pseudomonas leptonychotis sp. nov., isolated from Weddell seals in Antarctica.</title>
        <authorList>
            <person name="Novakova D."/>
            <person name="Svec P."/>
            <person name="Kralova S."/>
            <person name="Kristofova L."/>
            <person name="Zeman M."/>
            <person name="Pantucek R."/>
            <person name="Maslanova I."/>
            <person name="Sedlacek I."/>
        </authorList>
    </citation>
    <scope>NUCLEOTIDE SEQUENCE [LARGE SCALE GENOMIC DNA]</scope>
    <source>
        <strain evidence="2 3">CCM 8849</strain>
    </source>
</reference>
<dbReference type="InterPro" id="IPR029033">
    <property type="entry name" value="His_PPase_superfam"/>
</dbReference>
<evidence type="ECO:0000256" key="1">
    <source>
        <dbReference type="SAM" id="Phobius"/>
    </source>
</evidence>
<keyword evidence="3" id="KW-1185">Reference proteome</keyword>
<dbReference type="CDD" id="cd07040">
    <property type="entry name" value="HP"/>
    <property type="match status" value="1"/>
</dbReference>
<accession>A0A4T1ZT28</accession>
<sequence length="230" mass="24693">MPTNRPAGATAVAPTPLSVLWRNKRLLVLLAAIAALASLLTLTLQPEPVVDLGEDNHMDESGLFASWDKGDVVVLVRHAERCDRSSNPCLGDDEGITIAGSETADDVGDAFKALGLSNADIFSSPLLRTVQTAASMFDISIATQDWLSSCRKSLKQNMLNHKQTQRNLLLVTHSGCIESVAKALNTSGAEYDSEYTSALFVSVDKQGGRPRLLGYMKADGLERFVDGSKS</sequence>
<keyword evidence="1" id="KW-1133">Transmembrane helix</keyword>
<protein>
    <submittedName>
        <fullName evidence="2">Histidine phosphatase family protein</fullName>
    </submittedName>
</protein>
<dbReference type="Pfam" id="PF00300">
    <property type="entry name" value="His_Phos_1"/>
    <property type="match status" value="1"/>
</dbReference>
<dbReference type="Proteomes" id="UP000307541">
    <property type="component" value="Unassembled WGS sequence"/>
</dbReference>
<organism evidence="2 3">
    <name type="scientific">Pseudomonas leptonychotis</name>
    <dbReference type="NCBI Taxonomy" id="2448482"/>
    <lineage>
        <taxon>Bacteria</taxon>
        <taxon>Pseudomonadati</taxon>
        <taxon>Pseudomonadota</taxon>
        <taxon>Gammaproteobacteria</taxon>
        <taxon>Pseudomonadales</taxon>
        <taxon>Pseudomonadaceae</taxon>
        <taxon>Pseudomonas</taxon>
    </lineage>
</organism>
<dbReference type="EMBL" id="RFLV01000004">
    <property type="protein sequence ID" value="TIH07177.1"/>
    <property type="molecule type" value="Genomic_DNA"/>
</dbReference>
<dbReference type="InterPro" id="IPR013078">
    <property type="entry name" value="His_Pase_superF_clade-1"/>
</dbReference>
<evidence type="ECO:0000313" key="3">
    <source>
        <dbReference type="Proteomes" id="UP000307541"/>
    </source>
</evidence>
<dbReference type="PANTHER" id="PTHR16469">
    <property type="entry name" value="UBIQUITIN-ASSOCIATED AND SH3 DOMAIN-CONTAINING BA-RELATED"/>
    <property type="match status" value="1"/>
</dbReference>
<comment type="caution">
    <text evidence="2">The sequence shown here is derived from an EMBL/GenBank/DDBJ whole genome shotgun (WGS) entry which is preliminary data.</text>
</comment>
<dbReference type="SUPFAM" id="SSF53254">
    <property type="entry name" value="Phosphoglycerate mutase-like"/>
    <property type="match status" value="1"/>
</dbReference>
<dbReference type="RefSeq" id="WP_136665787.1">
    <property type="nucleotide sequence ID" value="NZ_RFLV01000004.1"/>
</dbReference>
<dbReference type="OrthoDB" id="6195868at2"/>
<dbReference type="InterPro" id="IPR051710">
    <property type="entry name" value="Phosphatase_SH3-domain"/>
</dbReference>
<feature type="transmembrane region" description="Helical" evidence="1">
    <location>
        <begin position="26"/>
        <end position="44"/>
    </location>
</feature>
<keyword evidence="1" id="KW-0472">Membrane</keyword>
<keyword evidence="1" id="KW-0812">Transmembrane</keyword>
<dbReference type="PANTHER" id="PTHR16469:SF27">
    <property type="entry name" value="UBIQUITIN-ASSOCIATED AND SH3 DOMAIN-CONTAINING BA-RELATED"/>
    <property type="match status" value="1"/>
</dbReference>